<evidence type="ECO:0000256" key="1">
    <source>
        <dbReference type="SAM" id="SignalP"/>
    </source>
</evidence>
<name>A0ABR4P5P5_9HELO</name>
<reference evidence="3 4" key="1">
    <citation type="submission" date="2024-06" db="EMBL/GenBank/DDBJ databases">
        <title>Complete genome of Phlyctema vagabunda strain 19-DSS-EL-015.</title>
        <authorList>
            <person name="Fiorenzani C."/>
        </authorList>
    </citation>
    <scope>NUCLEOTIDE SEQUENCE [LARGE SCALE GENOMIC DNA]</scope>
    <source>
        <strain evidence="3 4">19-DSS-EL-015</strain>
    </source>
</reference>
<dbReference type="Gene3D" id="2.60.120.200">
    <property type="match status" value="1"/>
</dbReference>
<dbReference type="PANTHER" id="PTHR10963">
    <property type="entry name" value="GLYCOSYL HYDROLASE-RELATED"/>
    <property type="match status" value="1"/>
</dbReference>
<keyword evidence="4" id="KW-1185">Reference proteome</keyword>
<sequence length="330" mass="34486">MRFSQSPLLGLSLACAAGSASAAYTLQDNFDHTNFFSEFDFFTGPDPTDGFVNYVAADTANSTGIAGYLSTTADNAVYLGVDHTTVNPSGGRPSVRVSSSKTYTHGLFIADIAHMPGSICGVWPAFWTFGPNWPSSGEIDILEGVNADTTNSITLHTSSGCSVSGSGALGSSTLAHTDCNTGNGNTGCGFATESTQGYGNGFNAVGGGVYALDWTSSAINVYFFPRNAIPADITSGSPDPSTWSAPTASFSGSGCDIDSHFMNHKIIFDTTFCGQWAGQIWDSGSCASMAPTCETYVGENPAAFEEAYWSVNSVKVYQSASARRSMSFMA</sequence>
<dbReference type="SUPFAM" id="SSF49899">
    <property type="entry name" value="Concanavalin A-like lectins/glucanases"/>
    <property type="match status" value="1"/>
</dbReference>
<feature type="chain" id="PRO_5047286975" evidence="1">
    <location>
        <begin position="23"/>
        <end position="330"/>
    </location>
</feature>
<comment type="caution">
    <text evidence="3">The sequence shown here is derived from an EMBL/GenBank/DDBJ whole genome shotgun (WGS) entry which is preliminary data.</text>
</comment>
<accession>A0ABR4P5P5</accession>
<keyword evidence="1" id="KW-0732">Signal</keyword>
<dbReference type="EMBL" id="JBFCZG010000009">
    <property type="protein sequence ID" value="KAL3418636.1"/>
    <property type="molecule type" value="Genomic_DNA"/>
</dbReference>
<dbReference type="InterPro" id="IPR050546">
    <property type="entry name" value="Glycosyl_Hydrlase_16"/>
</dbReference>
<dbReference type="CDD" id="cd02181">
    <property type="entry name" value="GH16_fungal_Lam16A_glucanase"/>
    <property type="match status" value="1"/>
</dbReference>
<dbReference type="InterPro" id="IPR000757">
    <property type="entry name" value="Beta-glucanase-like"/>
</dbReference>
<dbReference type="PROSITE" id="PS51257">
    <property type="entry name" value="PROKAR_LIPOPROTEIN"/>
    <property type="match status" value="1"/>
</dbReference>
<protein>
    <submittedName>
        <fullName evidence="3">Endo-1,3(4)-beta-glucanase</fullName>
    </submittedName>
</protein>
<organism evidence="3 4">
    <name type="scientific">Phlyctema vagabunda</name>
    <dbReference type="NCBI Taxonomy" id="108571"/>
    <lineage>
        <taxon>Eukaryota</taxon>
        <taxon>Fungi</taxon>
        <taxon>Dikarya</taxon>
        <taxon>Ascomycota</taxon>
        <taxon>Pezizomycotina</taxon>
        <taxon>Leotiomycetes</taxon>
        <taxon>Helotiales</taxon>
        <taxon>Dermateaceae</taxon>
        <taxon>Phlyctema</taxon>
    </lineage>
</organism>
<dbReference type="Pfam" id="PF26113">
    <property type="entry name" value="GH16_XgeA"/>
    <property type="match status" value="1"/>
</dbReference>
<feature type="signal peptide" evidence="1">
    <location>
        <begin position="1"/>
        <end position="22"/>
    </location>
</feature>
<dbReference type="PROSITE" id="PS51762">
    <property type="entry name" value="GH16_2"/>
    <property type="match status" value="1"/>
</dbReference>
<gene>
    <name evidence="3" type="ORF">PVAG01_10352</name>
</gene>
<proteinExistence type="predicted"/>
<feature type="domain" description="GH16" evidence="2">
    <location>
        <begin position="24"/>
        <end position="322"/>
    </location>
</feature>
<evidence type="ECO:0000259" key="2">
    <source>
        <dbReference type="PROSITE" id="PS51762"/>
    </source>
</evidence>
<evidence type="ECO:0000313" key="4">
    <source>
        <dbReference type="Proteomes" id="UP001629113"/>
    </source>
</evidence>
<dbReference type="PANTHER" id="PTHR10963:SF24">
    <property type="entry name" value="GLYCOSIDASE C21B10.07-RELATED"/>
    <property type="match status" value="1"/>
</dbReference>
<dbReference type="Proteomes" id="UP001629113">
    <property type="component" value="Unassembled WGS sequence"/>
</dbReference>
<dbReference type="InterPro" id="IPR013320">
    <property type="entry name" value="ConA-like_dom_sf"/>
</dbReference>
<evidence type="ECO:0000313" key="3">
    <source>
        <dbReference type="EMBL" id="KAL3418636.1"/>
    </source>
</evidence>